<keyword evidence="3" id="KW-0804">Transcription</keyword>
<protein>
    <submittedName>
        <fullName evidence="5">AraC family transcriptional regulator</fullName>
    </submittedName>
</protein>
<proteinExistence type="predicted"/>
<evidence type="ECO:0000313" key="5">
    <source>
        <dbReference type="EMBL" id="RDI25041.1"/>
    </source>
</evidence>
<dbReference type="Proteomes" id="UP000255265">
    <property type="component" value="Unassembled WGS sequence"/>
</dbReference>
<dbReference type="InterPro" id="IPR050204">
    <property type="entry name" value="AraC_XylS_family_regulators"/>
</dbReference>
<dbReference type="GO" id="GO:0043565">
    <property type="term" value="F:sequence-specific DNA binding"/>
    <property type="evidence" value="ECO:0007669"/>
    <property type="project" value="InterPro"/>
</dbReference>
<reference evidence="5 6" key="1">
    <citation type="submission" date="2018-07" db="EMBL/GenBank/DDBJ databases">
        <title>Genomic Encyclopedia of Type Strains, Phase IV (KMG-IV): sequencing the most valuable type-strain genomes for metagenomic binning, comparative biology and taxonomic classification.</title>
        <authorList>
            <person name="Goeker M."/>
        </authorList>
    </citation>
    <scope>NUCLEOTIDE SEQUENCE [LARGE SCALE GENOMIC DNA]</scope>
    <source>
        <strain evidence="5 6">DSM 21352</strain>
    </source>
</reference>
<dbReference type="GO" id="GO:0003700">
    <property type="term" value="F:DNA-binding transcription factor activity"/>
    <property type="evidence" value="ECO:0007669"/>
    <property type="project" value="InterPro"/>
</dbReference>
<dbReference type="Gene3D" id="1.10.10.60">
    <property type="entry name" value="Homeodomain-like"/>
    <property type="match status" value="1"/>
</dbReference>
<gene>
    <name evidence="5" type="ORF">DFR41_10495</name>
</gene>
<dbReference type="AlphaFoldDB" id="A0A370FI07"/>
<organism evidence="5 6">
    <name type="scientific">Pseudacidovorax intermedius</name>
    <dbReference type="NCBI Taxonomy" id="433924"/>
    <lineage>
        <taxon>Bacteria</taxon>
        <taxon>Pseudomonadati</taxon>
        <taxon>Pseudomonadota</taxon>
        <taxon>Betaproteobacteria</taxon>
        <taxon>Burkholderiales</taxon>
        <taxon>Comamonadaceae</taxon>
        <taxon>Pseudacidovorax</taxon>
    </lineage>
</organism>
<dbReference type="InterPro" id="IPR018060">
    <property type="entry name" value="HTH_AraC"/>
</dbReference>
<evidence type="ECO:0000256" key="2">
    <source>
        <dbReference type="ARBA" id="ARBA00023125"/>
    </source>
</evidence>
<dbReference type="Pfam" id="PF12833">
    <property type="entry name" value="HTH_18"/>
    <property type="match status" value="1"/>
</dbReference>
<evidence type="ECO:0000256" key="1">
    <source>
        <dbReference type="ARBA" id="ARBA00023015"/>
    </source>
</evidence>
<evidence type="ECO:0000256" key="3">
    <source>
        <dbReference type="ARBA" id="ARBA00023163"/>
    </source>
</evidence>
<dbReference type="STRING" id="433924.NS331_10215"/>
<keyword evidence="6" id="KW-1185">Reference proteome</keyword>
<keyword evidence="2" id="KW-0238">DNA-binding</keyword>
<dbReference type="InterPro" id="IPR009057">
    <property type="entry name" value="Homeodomain-like_sf"/>
</dbReference>
<dbReference type="RefSeq" id="WP_017759936.1">
    <property type="nucleotide sequence ID" value="NZ_QQAV01000004.1"/>
</dbReference>
<dbReference type="SMART" id="SM00342">
    <property type="entry name" value="HTH_ARAC"/>
    <property type="match status" value="1"/>
</dbReference>
<evidence type="ECO:0000259" key="4">
    <source>
        <dbReference type="PROSITE" id="PS01124"/>
    </source>
</evidence>
<accession>A0A370FI07</accession>
<dbReference type="OrthoDB" id="3631840at2"/>
<feature type="domain" description="HTH araC/xylS-type" evidence="4">
    <location>
        <begin position="156"/>
        <end position="252"/>
    </location>
</feature>
<sequence length="269" mass="28787">MSDAHLHLWEDRFLYATHAIASGLTARASGTVLIAPPGRSFTLVSGHGERVQASAAWVPPLVARRLDASRWGLLSLNIDPAALPHRLLAKRLGGNRIHVLAPDLLAPLAQPCEGAVHGQLDASQLQTLCDEALRRIIGSAAPPAPGGTRNLDPRVCRVAAAIRRDPQACPLPALAEIAGLSADRLTHLFREQAGLSVTRYALWAKIRRAIQQMREGAPLTQVALAGGFSDSAHMSRTFQSCFGLAPSFLADPRRVQLSVDDAATRAWPA</sequence>
<keyword evidence="1" id="KW-0805">Transcription regulation</keyword>
<dbReference type="SUPFAM" id="SSF46689">
    <property type="entry name" value="Homeodomain-like"/>
    <property type="match status" value="1"/>
</dbReference>
<evidence type="ECO:0000313" key="6">
    <source>
        <dbReference type="Proteomes" id="UP000255265"/>
    </source>
</evidence>
<comment type="caution">
    <text evidence="5">The sequence shown here is derived from an EMBL/GenBank/DDBJ whole genome shotgun (WGS) entry which is preliminary data.</text>
</comment>
<dbReference type="PROSITE" id="PS01124">
    <property type="entry name" value="HTH_ARAC_FAMILY_2"/>
    <property type="match status" value="1"/>
</dbReference>
<dbReference type="EMBL" id="QQAV01000004">
    <property type="protein sequence ID" value="RDI25041.1"/>
    <property type="molecule type" value="Genomic_DNA"/>
</dbReference>
<name>A0A370FI07_9BURK</name>
<dbReference type="PANTHER" id="PTHR46796">
    <property type="entry name" value="HTH-TYPE TRANSCRIPTIONAL ACTIVATOR RHAS-RELATED"/>
    <property type="match status" value="1"/>
</dbReference>